<feature type="transmembrane region" description="Helical" evidence="2">
    <location>
        <begin position="421"/>
        <end position="440"/>
    </location>
</feature>
<sequence length="481" mass="50775">MTDAPRVPSRTRPRPSAPGADDRPADELTAVLDDTRPHRSTIGCIVLASEHASSIADAIAALLTQTRVPDVIHVVVANSSDATVEIASDLSGPHELHTELGSQLTEVFVHDIGADSGERAGALNYGYFLVEGYDYLLSVDGDAVAHPRAVERLEAEARSDSRIGGVSAIREIAAGPVDGPMARFLLAGQRAQGARSALQNLSRRNAAVLGGPLSIFSVAALRNVMVQTRRTTPWAEDADAEGLLLSLHLRNAGYLTSISPGARVAVPGMTTLPAYAAHEVRRIAGGIDLLSAGQRGDPNAQPLHSTLRVLWSENAGLLAGLFVRVAFLVLSAAALSTGAVMLSPWWLVPPVVTVLSNLRLALAMRRADHADVLFAALLIPAEAFRWVRIGCAARSWCRRLTQGAPYDRAARGTADGGLGRWALMTAVAAAVVALAAGWVQSAATVQTAVLSVGWSVVGVIAALQTLVMFSRLVRRTEDVRL</sequence>
<dbReference type="InterPro" id="IPR029044">
    <property type="entry name" value="Nucleotide-diphossugar_trans"/>
</dbReference>
<organism evidence="4 5">
    <name type="scientific">Microbacterium enclense</name>
    <dbReference type="NCBI Taxonomy" id="993073"/>
    <lineage>
        <taxon>Bacteria</taxon>
        <taxon>Bacillati</taxon>
        <taxon>Actinomycetota</taxon>
        <taxon>Actinomycetes</taxon>
        <taxon>Micrococcales</taxon>
        <taxon>Microbacteriaceae</taxon>
        <taxon>Microbacterium</taxon>
    </lineage>
</organism>
<protein>
    <submittedName>
        <fullName evidence="4">Glycosyltransferase, catalytic subunit of cellulose synthase and poly-beta-1,6-N-acetylglucosamine synthase</fullName>
    </submittedName>
</protein>
<feature type="transmembrane region" description="Helical" evidence="2">
    <location>
        <begin position="452"/>
        <end position="473"/>
    </location>
</feature>
<evidence type="ECO:0000256" key="1">
    <source>
        <dbReference type="SAM" id="MobiDB-lite"/>
    </source>
</evidence>
<gene>
    <name evidence="4" type="ORF">SAMN05216418_0632</name>
</gene>
<dbReference type="AlphaFoldDB" id="A0A1G6GSI5"/>
<dbReference type="OrthoDB" id="9797391at2"/>
<feature type="compositionally biased region" description="Low complexity" evidence="1">
    <location>
        <begin position="1"/>
        <end position="10"/>
    </location>
</feature>
<feature type="transmembrane region" description="Helical" evidence="2">
    <location>
        <begin position="317"/>
        <end position="339"/>
    </location>
</feature>
<keyword evidence="2" id="KW-0812">Transmembrane</keyword>
<dbReference type="Gene3D" id="3.90.550.10">
    <property type="entry name" value="Spore Coat Polysaccharide Biosynthesis Protein SpsA, Chain A"/>
    <property type="match status" value="1"/>
</dbReference>
<dbReference type="GO" id="GO:0016740">
    <property type="term" value="F:transferase activity"/>
    <property type="evidence" value="ECO:0007669"/>
    <property type="project" value="UniProtKB-KW"/>
</dbReference>
<dbReference type="SUPFAM" id="SSF53448">
    <property type="entry name" value="Nucleotide-diphospho-sugar transferases"/>
    <property type="match status" value="1"/>
</dbReference>
<dbReference type="Pfam" id="PF00535">
    <property type="entry name" value="Glycos_transf_2"/>
    <property type="match status" value="1"/>
</dbReference>
<evidence type="ECO:0000256" key="2">
    <source>
        <dbReference type="SAM" id="Phobius"/>
    </source>
</evidence>
<keyword evidence="4" id="KW-0808">Transferase</keyword>
<accession>A0A1G6GSI5</accession>
<proteinExistence type="predicted"/>
<evidence type="ECO:0000313" key="5">
    <source>
        <dbReference type="Proteomes" id="UP000183203"/>
    </source>
</evidence>
<keyword evidence="2" id="KW-1133">Transmembrane helix</keyword>
<evidence type="ECO:0000313" key="4">
    <source>
        <dbReference type="EMBL" id="SDB84957.1"/>
    </source>
</evidence>
<evidence type="ECO:0000259" key="3">
    <source>
        <dbReference type="Pfam" id="PF00535"/>
    </source>
</evidence>
<feature type="domain" description="Glycosyltransferase 2-like" evidence="3">
    <location>
        <begin position="52"/>
        <end position="222"/>
    </location>
</feature>
<dbReference type="RefSeq" id="WP_058230900.1">
    <property type="nucleotide sequence ID" value="NZ_FMYG01000001.1"/>
</dbReference>
<reference evidence="4 5" key="1">
    <citation type="submission" date="2016-09" db="EMBL/GenBank/DDBJ databases">
        <authorList>
            <person name="Capua I."/>
            <person name="De Benedictis P."/>
            <person name="Joannis T."/>
            <person name="Lombin L.H."/>
            <person name="Cattoli G."/>
        </authorList>
    </citation>
    <scope>NUCLEOTIDE SEQUENCE [LARGE SCALE GENOMIC DNA]</scope>
    <source>
        <strain evidence="4 5">NIO-1002</strain>
    </source>
</reference>
<keyword evidence="2" id="KW-0472">Membrane</keyword>
<feature type="region of interest" description="Disordered" evidence="1">
    <location>
        <begin position="1"/>
        <end position="26"/>
    </location>
</feature>
<dbReference type="EMBL" id="FMYG01000001">
    <property type="protein sequence ID" value="SDB84957.1"/>
    <property type="molecule type" value="Genomic_DNA"/>
</dbReference>
<name>A0A1G6GSI5_9MICO</name>
<dbReference type="STRING" id="993073.AS029_01950"/>
<dbReference type="InterPro" id="IPR001173">
    <property type="entry name" value="Glyco_trans_2-like"/>
</dbReference>
<dbReference type="Proteomes" id="UP000183203">
    <property type="component" value="Unassembled WGS sequence"/>
</dbReference>